<feature type="coiled-coil region" evidence="1">
    <location>
        <begin position="600"/>
        <end position="669"/>
    </location>
</feature>
<accession>A0AAE0DY12</accession>
<evidence type="ECO:0000313" key="5">
    <source>
        <dbReference type="Proteomes" id="UP001281410"/>
    </source>
</evidence>
<keyword evidence="1" id="KW-0175">Coiled coil</keyword>
<feature type="compositionally biased region" description="Basic and acidic residues" evidence="2">
    <location>
        <begin position="338"/>
        <end position="349"/>
    </location>
</feature>
<protein>
    <submittedName>
        <fullName evidence="4">Uncharacterized protein</fullName>
    </submittedName>
</protein>
<feature type="transmembrane region" description="Helical" evidence="3">
    <location>
        <begin position="231"/>
        <end position="252"/>
    </location>
</feature>
<feature type="region of interest" description="Disordered" evidence="2">
    <location>
        <begin position="260"/>
        <end position="349"/>
    </location>
</feature>
<feature type="compositionally biased region" description="Low complexity" evidence="2">
    <location>
        <begin position="318"/>
        <end position="337"/>
    </location>
</feature>
<gene>
    <name evidence="4" type="ORF">Dsin_025099</name>
</gene>
<evidence type="ECO:0000256" key="1">
    <source>
        <dbReference type="SAM" id="Coils"/>
    </source>
</evidence>
<reference evidence="4" key="1">
    <citation type="journal article" date="2023" name="Plant J.">
        <title>Genome sequences and population genomics provide insights into the demographic history, inbreeding, and mutation load of two 'living fossil' tree species of Dipteronia.</title>
        <authorList>
            <person name="Feng Y."/>
            <person name="Comes H.P."/>
            <person name="Chen J."/>
            <person name="Zhu S."/>
            <person name="Lu R."/>
            <person name="Zhang X."/>
            <person name="Li P."/>
            <person name="Qiu J."/>
            <person name="Olsen K.M."/>
            <person name="Qiu Y."/>
        </authorList>
    </citation>
    <scope>NUCLEOTIDE SEQUENCE</scope>
    <source>
        <strain evidence="4">NBL</strain>
    </source>
</reference>
<dbReference type="AlphaFoldDB" id="A0AAE0DY12"/>
<name>A0AAE0DY12_9ROSI</name>
<proteinExistence type="predicted"/>
<evidence type="ECO:0000256" key="3">
    <source>
        <dbReference type="SAM" id="Phobius"/>
    </source>
</evidence>
<keyword evidence="5" id="KW-1185">Reference proteome</keyword>
<feature type="compositionally biased region" description="Basic and acidic residues" evidence="2">
    <location>
        <begin position="260"/>
        <end position="317"/>
    </location>
</feature>
<keyword evidence="3" id="KW-0812">Transmembrane</keyword>
<organism evidence="4 5">
    <name type="scientific">Dipteronia sinensis</name>
    <dbReference type="NCBI Taxonomy" id="43782"/>
    <lineage>
        <taxon>Eukaryota</taxon>
        <taxon>Viridiplantae</taxon>
        <taxon>Streptophyta</taxon>
        <taxon>Embryophyta</taxon>
        <taxon>Tracheophyta</taxon>
        <taxon>Spermatophyta</taxon>
        <taxon>Magnoliopsida</taxon>
        <taxon>eudicotyledons</taxon>
        <taxon>Gunneridae</taxon>
        <taxon>Pentapetalae</taxon>
        <taxon>rosids</taxon>
        <taxon>malvids</taxon>
        <taxon>Sapindales</taxon>
        <taxon>Sapindaceae</taxon>
        <taxon>Hippocastanoideae</taxon>
        <taxon>Acereae</taxon>
        <taxon>Dipteronia</taxon>
    </lineage>
</organism>
<dbReference type="Proteomes" id="UP001281410">
    <property type="component" value="Unassembled WGS sequence"/>
</dbReference>
<sequence>MGRWLPEDPHDQEAVEETFCFMIERPVICYIIFYLFHVSESEPLEHFLIRFGFLFVFMLLSLFEETTVSECGLIQMFEKVAYIVLCFGFKYKSCLYFGVAFFFITHIFFFDSFYLKHLHRIEYFRKSRQKLPVRADYRSKSMAIEQIRATETALFKIERFVIFFLLFLTCHFPHYLNFAVLILILTNVLYYVLILQRQEKRPYTREPDDVFFRERLAFIFTIFYQESRYTIFWYMAAGIFVFTNVILINQFFNHKIKETSETNENNHHHHEKELKEAREKSDRAGEEPKMMIKDDQKEKETKSNQEVENSLKDEKVLSAKLEAASSTTASTSSSSFSKETDINDEPKKDEVLYEAKDNLDGRLQETIEIDEKNHENALKEAEDHQELNRAGEKLKKIMVKDDHEKKSNWSNELEGLLEKLINEILSNFSGLREQLVINLKEEKNNLISKLDIANETVEYYQSIVRDFAEQSLMWDEEKKVLLTKLEVTSQKHQRSMKKLEEKGRKLKQEKNELSSKLSEVISWYEYYANMANRLAIELDHELNESMEDFEECRREWEEKRRNSWYDYYAKVTYDYKLYNHNLLVEKNDLSDKLRAANSSTEFYKASLDDSEKTCRKLKEEISELSVKLFAETLSSERSHMLLNELEEKYKRLEEEKNDLSAKLNAAKASSELYRSFLHDYEIVPRCTS</sequence>
<feature type="transmembrane region" description="Helical" evidence="3">
    <location>
        <begin position="175"/>
        <end position="195"/>
    </location>
</feature>
<keyword evidence="3" id="KW-0472">Membrane</keyword>
<comment type="caution">
    <text evidence="4">The sequence shown here is derived from an EMBL/GenBank/DDBJ whole genome shotgun (WGS) entry which is preliminary data.</text>
</comment>
<evidence type="ECO:0000256" key="2">
    <source>
        <dbReference type="SAM" id="MobiDB-lite"/>
    </source>
</evidence>
<feature type="transmembrane region" description="Helical" evidence="3">
    <location>
        <begin position="47"/>
        <end position="63"/>
    </location>
</feature>
<evidence type="ECO:0000313" key="4">
    <source>
        <dbReference type="EMBL" id="KAK3193789.1"/>
    </source>
</evidence>
<feature type="coiled-coil region" evidence="1">
    <location>
        <begin position="482"/>
        <end position="519"/>
    </location>
</feature>
<dbReference type="EMBL" id="JANJYJ010000008">
    <property type="protein sequence ID" value="KAK3193789.1"/>
    <property type="molecule type" value="Genomic_DNA"/>
</dbReference>
<keyword evidence="3" id="KW-1133">Transmembrane helix</keyword>